<dbReference type="Gene3D" id="3.40.50.1000">
    <property type="entry name" value="HAD superfamily/HAD-like"/>
    <property type="match status" value="1"/>
</dbReference>
<dbReference type="InterPro" id="IPR036412">
    <property type="entry name" value="HAD-like_sf"/>
</dbReference>
<dbReference type="InterPro" id="IPR023214">
    <property type="entry name" value="HAD_sf"/>
</dbReference>
<dbReference type="RefSeq" id="WP_127342011.1">
    <property type="nucleotide sequence ID" value="NZ_RJJX01000001.1"/>
</dbReference>
<dbReference type="Proteomes" id="UP000282985">
    <property type="component" value="Unassembled WGS sequence"/>
</dbReference>
<comment type="caution">
    <text evidence="1">The sequence shown here is derived from an EMBL/GenBank/DDBJ whole genome shotgun (WGS) entry which is preliminary data.</text>
</comment>
<dbReference type="AlphaFoldDB" id="A0A434AZ26"/>
<evidence type="ECO:0008006" key="3">
    <source>
        <dbReference type="Google" id="ProtNLM"/>
    </source>
</evidence>
<keyword evidence="2" id="KW-1185">Reference proteome</keyword>
<protein>
    <recommendedName>
        <fullName evidence="3">HAD-IIIC family phosphatase</fullName>
    </recommendedName>
</protein>
<accession>A0A434AZ26</accession>
<organism evidence="1 2">
    <name type="scientific">Ancylomarina longa</name>
    <dbReference type="NCBI Taxonomy" id="2487017"/>
    <lineage>
        <taxon>Bacteria</taxon>
        <taxon>Pseudomonadati</taxon>
        <taxon>Bacteroidota</taxon>
        <taxon>Bacteroidia</taxon>
        <taxon>Marinilabiliales</taxon>
        <taxon>Marinifilaceae</taxon>
        <taxon>Ancylomarina</taxon>
    </lineage>
</organism>
<dbReference type="OrthoDB" id="323926at2"/>
<reference evidence="1 2" key="1">
    <citation type="submission" date="2018-11" db="EMBL/GenBank/DDBJ databases">
        <title>Parancylomarina longa gen. nov., sp. nov., isolated from sediments of southern Okinawa.</title>
        <authorList>
            <person name="Fu T."/>
        </authorList>
    </citation>
    <scope>NUCLEOTIDE SEQUENCE [LARGE SCALE GENOMIC DNA]</scope>
    <source>
        <strain evidence="1 2">T3-2 S1-C</strain>
    </source>
</reference>
<gene>
    <name evidence="1" type="ORF">DLK05_00515</name>
</gene>
<name>A0A434AZ26_9BACT</name>
<evidence type="ECO:0000313" key="1">
    <source>
        <dbReference type="EMBL" id="RUT79872.1"/>
    </source>
</evidence>
<sequence length="614" mass="72231">MESIKLVIWDLDETFWKGTLSEEGVCGVPENVELVKWLTDRGIMNSIVSKNNYEEAKIKLQEIGVWDYFVFPTIAWESKGKLVQSVIEKCQLRPVNVLFLDDNHMNLEEAKFYNNGLHSELPSFIDRIKNHSAFKGKDDFSHNRLKHYKILEKKFVDKVEMHDNAEFLKASNIKIQYIQDLKPHIERLHEIINRTNQLNYTKKRLDKTQIVGLIENPNLDKKLIKVADKYGDYGIVGFYAVDLSKNRLEHFVFSCRIINLGIEQFIYARLNFPEIDIVPDIAITLNSTKPDWISVFDKSNLKSDLSEDKHEKSDCKILFKGECDLFQMLYYLSDYKCTVIKESNYNGKNNFVINKEHTQMLIDSIKMPKNHIDYLIENLPFIDKKTYRSRAFSEAYDVFVYSLVMDFTQEVYEHKKLGIKIPFGGNNDNLTNQKEWSKIKKKYEERNCEGMNSEFLRFFSEEFIHKGKISSEDFKKNLSQIRSGIPSHIPIIFMNGSEVEFTADWESYEVKRSKEMNVALDQFIEQTPNCYLVDIRKYVNSKDHVTYGINRYKRQCYKKLAQDLISLSKRVNTIKIKKKMITLTPVIDLVKPIYRSARRSLFGFISFMERIYSN</sequence>
<proteinExistence type="predicted"/>
<dbReference type="SUPFAM" id="SSF56784">
    <property type="entry name" value="HAD-like"/>
    <property type="match status" value="1"/>
</dbReference>
<dbReference type="EMBL" id="RJJX01000001">
    <property type="protein sequence ID" value="RUT79872.1"/>
    <property type="molecule type" value="Genomic_DNA"/>
</dbReference>
<evidence type="ECO:0000313" key="2">
    <source>
        <dbReference type="Proteomes" id="UP000282985"/>
    </source>
</evidence>